<comment type="caution">
    <text evidence="1">The sequence shown here is derived from an EMBL/GenBank/DDBJ whole genome shotgun (WGS) entry which is preliminary data.</text>
</comment>
<proteinExistence type="predicted"/>
<gene>
    <name evidence="1" type="ORF">GCM10009751_29840</name>
</gene>
<reference evidence="1 2" key="1">
    <citation type="journal article" date="2019" name="Int. J. Syst. Evol. Microbiol.">
        <title>The Global Catalogue of Microorganisms (GCM) 10K type strain sequencing project: providing services to taxonomists for standard genome sequencing and annotation.</title>
        <authorList>
            <consortium name="The Broad Institute Genomics Platform"/>
            <consortium name="The Broad Institute Genome Sequencing Center for Infectious Disease"/>
            <person name="Wu L."/>
            <person name="Ma J."/>
        </authorList>
    </citation>
    <scope>NUCLEOTIDE SEQUENCE [LARGE SCALE GENOMIC DNA]</scope>
    <source>
        <strain evidence="1 2">JCM 14326</strain>
    </source>
</reference>
<accession>A0ABN2NHJ3</accession>
<dbReference type="Proteomes" id="UP001501094">
    <property type="component" value="Unassembled WGS sequence"/>
</dbReference>
<evidence type="ECO:0000313" key="2">
    <source>
        <dbReference type="Proteomes" id="UP001501094"/>
    </source>
</evidence>
<name>A0ABN2NHJ3_9MICO</name>
<evidence type="ECO:0008006" key="3">
    <source>
        <dbReference type="Google" id="ProtNLM"/>
    </source>
</evidence>
<protein>
    <recommendedName>
        <fullName evidence="3">Acetone carboxylase</fullName>
    </recommendedName>
</protein>
<dbReference type="RefSeq" id="WP_344104339.1">
    <property type="nucleotide sequence ID" value="NZ_BAAANL010000006.1"/>
</dbReference>
<sequence length="87" mass="9655">MIDVLGLGGASGGTPDPVGELICSSKGCRAEAAWGLLWNNPKLHTPQRRKVWLACDEHREHLEQFLGARGFHKRTVPVEELERQEPA</sequence>
<dbReference type="EMBL" id="BAAANL010000006">
    <property type="protein sequence ID" value="GAA1869148.1"/>
    <property type="molecule type" value="Genomic_DNA"/>
</dbReference>
<evidence type="ECO:0000313" key="1">
    <source>
        <dbReference type="EMBL" id="GAA1869148.1"/>
    </source>
</evidence>
<keyword evidence="2" id="KW-1185">Reference proteome</keyword>
<organism evidence="1 2">
    <name type="scientific">Myceligenerans crystallogenes</name>
    <dbReference type="NCBI Taxonomy" id="316335"/>
    <lineage>
        <taxon>Bacteria</taxon>
        <taxon>Bacillati</taxon>
        <taxon>Actinomycetota</taxon>
        <taxon>Actinomycetes</taxon>
        <taxon>Micrococcales</taxon>
        <taxon>Promicromonosporaceae</taxon>
        <taxon>Myceligenerans</taxon>
    </lineage>
</organism>